<evidence type="ECO:0000313" key="1">
    <source>
        <dbReference type="EMBL" id="ELA23887.1"/>
    </source>
</evidence>
<dbReference type="AlphaFoldDB" id="L2FC25"/>
<gene>
    <name evidence="1" type="ORF">CGGC5_14528</name>
</gene>
<dbReference type="STRING" id="1213859.L2FC25"/>
<sequence>MDAQDDSSPEVFSEAETMNDLVEIKCDHPRLSKDFFDHEDSRMVPASCPKCHDRMVTMATLFLQTCPGSWDRGFGPLMRGMLRRAIQTNESLGTMDIADAITFRWKAAQLVDRIVRELNLPAPSNKTCIIWSKYDWTLSDREEDQRPCFGRQYGRIWAAFRVGDLPEPSPQQGPPFVLLQEYLAAAITEARLSEQESLALVKLVLEHVHHARQCDPDLNYQYELDEA</sequence>
<protein>
    <submittedName>
        <fullName evidence="1">Uncharacterized protein</fullName>
    </submittedName>
</protein>
<organism evidence="1">
    <name type="scientific">Colletotrichum fructicola (strain Nara gc5)</name>
    <name type="common">Anthracnose fungus</name>
    <name type="synonym">Colletotrichum gloeosporioides (strain Nara gc5)</name>
    <dbReference type="NCBI Taxonomy" id="1213859"/>
    <lineage>
        <taxon>Eukaryota</taxon>
        <taxon>Fungi</taxon>
        <taxon>Dikarya</taxon>
        <taxon>Ascomycota</taxon>
        <taxon>Pezizomycotina</taxon>
        <taxon>Sordariomycetes</taxon>
        <taxon>Hypocreomycetidae</taxon>
        <taxon>Glomerellales</taxon>
        <taxon>Glomerellaceae</taxon>
        <taxon>Colletotrichum</taxon>
        <taxon>Colletotrichum gloeosporioides species complex</taxon>
    </lineage>
</organism>
<name>L2FC25_COLFN</name>
<accession>L2FC25</accession>
<reference evidence="1" key="1">
    <citation type="submission" date="2012-08" db="EMBL/GenBank/DDBJ databases">
        <title>Genome analysis of Colletotrichum orbiculare and Colletotrichum fructicola.</title>
        <authorList>
            <person name="Gan P.H.P."/>
            <person name="Ikeda K."/>
            <person name="Irieda H."/>
            <person name="Narusaka M."/>
            <person name="O'Connell R.J."/>
            <person name="Narusaka Y."/>
            <person name="Takano Y."/>
            <person name="Kubo Y."/>
            <person name="Shirasu K."/>
        </authorList>
    </citation>
    <scope>NUCLEOTIDE SEQUENCE</scope>
    <source>
        <strain evidence="1">Nara gc5</strain>
    </source>
</reference>
<dbReference type="HOGENOM" id="CLU_079931_1_0_1"/>
<proteinExistence type="predicted"/>
<dbReference type="EMBL" id="KB021333">
    <property type="protein sequence ID" value="ELA23887.1"/>
    <property type="molecule type" value="Genomic_DNA"/>
</dbReference>